<dbReference type="EMBL" id="BAAAOB010000001">
    <property type="protein sequence ID" value="GAA1783525.1"/>
    <property type="molecule type" value="Genomic_DNA"/>
</dbReference>
<keyword evidence="10 14" id="KW-0456">Lyase</keyword>
<dbReference type="Pfam" id="PF02664">
    <property type="entry name" value="LuxS"/>
    <property type="match status" value="1"/>
</dbReference>
<dbReference type="EC" id="4.4.1.21" evidence="4 14"/>
<keyword evidence="16" id="KW-1185">Reference proteome</keyword>
<accession>A0ABP4XHR1</accession>
<evidence type="ECO:0000256" key="8">
    <source>
        <dbReference type="ARBA" id="ARBA00022929"/>
    </source>
</evidence>
<name>A0ABP4XHR1_9MICO</name>
<dbReference type="InterPro" id="IPR011249">
    <property type="entry name" value="Metalloenz_LuxS/M16"/>
</dbReference>
<dbReference type="InterPro" id="IPR037005">
    <property type="entry name" value="LuxS_sf"/>
</dbReference>
<dbReference type="PANTHER" id="PTHR35799">
    <property type="entry name" value="S-RIBOSYLHOMOCYSTEINE LYASE"/>
    <property type="match status" value="1"/>
</dbReference>
<evidence type="ECO:0000256" key="12">
    <source>
        <dbReference type="ARBA" id="ARBA00030600"/>
    </source>
</evidence>
<keyword evidence="9 14" id="KW-0408">Iron</keyword>
<dbReference type="PIRSF" id="PIRSF006160">
    <property type="entry name" value="AI2"/>
    <property type="match status" value="1"/>
</dbReference>
<comment type="cofactor">
    <cofactor evidence="14">
        <name>Fe cation</name>
        <dbReference type="ChEBI" id="CHEBI:24875"/>
    </cofactor>
    <text evidence="14">Binds 1 Fe cation per subunit.</text>
</comment>
<dbReference type="InterPro" id="IPR003815">
    <property type="entry name" value="S-ribosylhomocysteinase"/>
</dbReference>
<dbReference type="PANTHER" id="PTHR35799:SF1">
    <property type="entry name" value="S-RIBOSYLHOMOCYSTEINE LYASE"/>
    <property type="match status" value="1"/>
</dbReference>
<dbReference type="HAMAP" id="MF_00091">
    <property type="entry name" value="LuxS"/>
    <property type="match status" value="1"/>
</dbReference>
<evidence type="ECO:0000256" key="5">
    <source>
        <dbReference type="ARBA" id="ARBA00015130"/>
    </source>
</evidence>
<dbReference type="NCBIfam" id="NF002606">
    <property type="entry name" value="PRK02260.2-4"/>
    <property type="match status" value="1"/>
</dbReference>
<keyword evidence="7 14" id="KW-0479">Metal-binding</keyword>
<keyword evidence="6 14" id="KW-0673">Quorum sensing</keyword>
<feature type="binding site" evidence="14">
    <location>
        <position position="59"/>
    </location>
    <ligand>
        <name>Fe cation</name>
        <dbReference type="ChEBI" id="CHEBI:24875"/>
    </ligand>
</feature>
<evidence type="ECO:0000256" key="6">
    <source>
        <dbReference type="ARBA" id="ARBA00022654"/>
    </source>
</evidence>
<dbReference type="GO" id="GO:0016829">
    <property type="term" value="F:lyase activity"/>
    <property type="evidence" value="ECO:0007669"/>
    <property type="project" value="UniProtKB-KW"/>
</dbReference>
<evidence type="ECO:0000313" key="15">
    <source>
        <dbReference type="EMBL" id="GAA1783525.1"/>
    </source>
</evidence>
<evidence type="ECO:0000256" key="10">
    <source>
        <dbReference type="ARBA" id="ARBA00023239"/>
    </source>
</evidence>
<evidence type="ECO:0000256" key="11">
    <source>
        <dbReference type="ARBA" id="ARBA00024654"/>
    </source>
</evidence>
<dbReference type="RefSeq" id="WP_344030203.1">
    <property type="nucleotide sequence ID" value="NZ_BAAAOB010000001.1"/>
</dbReference>
<evidence type="ECO:0000256" key="3">
    <source>
        <dbReference type="ARBA" id="ARBA00011738"/>
    </source>
</evidence>
<comment type="subunit">
    <text evidence="3 14">Homodimer.</text>
</comment>
<dbReference type="SUPFAM" id="SSF63411">
    <property type="entry name" value="LuxS/MPP-like metallohydrolase"/>
    <property type="match status" value="1"/>
</dbReference>
<evidence type="ECO:0000256" key="14">
    <source>
        <dbReference type="HAMAP-Rule" id="MF_00091"/>
    </source>
</evidence>
<evidence type="ECO:0000256" key="7">
    <source>
        <dbReference type="ARBA" id="ARBA00022723"/>
    </source>
</evidence>
<protein>
    <recommendedName>
        <fullName evidence="5 14">S-ribosylhomocysteine lyase</fullName>
        <ecNumber evidence="4 14">4.4.1.21</ecNumber>
    </recommendedName>
    <alternativeName>
        <fullName evidence="12 14">AI-2 synthesis protein</fullName>
    </alternativeName>
    <alternativeName>
        <fullName evidence="13 14">Autoinducer-2 production protein LuxS</fullName>
    </alternativeName>
</protein>
<proteinExistence type="inferred from homology"/>
<evidence type="ECO:0000256" key="9">
    <source>
        <dbReference type="ARBA" id="ARBA00023004"/>
    </source>
</evidence>
<comment type="function">
    <text evidence="11 14">Involved in the synthesis of autoinducer 2 (AI-2) which is secreted by bacteria and is used to communicate both the cell density and the metabolic potential of the environment. The regulation of gene expression in response to changes in cell density is called quorum sensing. Catalyzes the transformation of S-ribosylhomocysteine (RHC) to homocysteine (HC) and 4,5-dihydroxy-2,3-pentadione (DPD).</text>
</comment>
<reference evidence="16" key="1">
    <citation type="journal article" date="2019" name="Int. J. Syst. Evol. Microbiol.">
        <title>The Global Catalogue of Microorganisms (GCM) 10K type strain sequencing project: providing services to taxonomists for standard genome sequencing and annotation.</title>
        <authorList>
            <consortium name="The Broad Institute Genomics Platform"/>
            <consortium name="The Broad Institute Genome Sequencing Center for Infectious Disease"/>
            <person name="Wu L."/>
            <person name="Ma J."/>
        </authorList>
    </citation>
    <scope>NUCLEOTIDE SEQUENCE [LARGE SCALE GENOMIC DNA]</scope>
    <source>
        <strain evidence="16">JCM 14736</strain>
    </source>
</reference>
<comment type="catalytic activity">
    <reaction evidence="1 14">
        <text>S-(5-deoxy-D-ribos-5-yl)-L-homocysteine = (S)-4,5-dihydroxypentane-2,3-dione + L-homocysteine</text>
        <dbReference type="Rhea" id="RHEA:17753"/>
        <dbReference type="ChEBI" id="CHEBI:29484"/>
        <dbReference type="ChEBI" id="CHEBI:58195"/>
        <dbReference type="ChEBI" id="CHEBI:58199"/>
        <dbReference type="EC" id="4.4.1.21"/>
    </reaction>
</comment>
<dbReference type="PRINTS" id="PR01487">
    <property type="entry name" value="LUXSPROTEIN"/>
</dbReference>
<feature type="binding site" evidence="14">
    <location>
        <position position="63"/>
    </location>
    <ligand>
        <name>Fe cation</name>
        <dbReference type="ChEBI" id="CHEBI:24875"/>
    </ligand>
</feature>
<dbReference type="NCBIfam" id="NF002608">
    <property type="entry name" value="PRK02260.3-1"/>
    <property type="match status" value="1"/>
</dbReference>
<dbReference type="Proteomes" id="UP001500851">
    <property type="component" value="Unassembled WGS sequence"/>
</dbReference>
<dbReference type="Gene3D" id="3.30.1360.80">
    <property type="entry name" value="S-ribosylhomocysteinase (LuxS)"/>
    <property type="match status" value="1"/>
</dbReference>
<comment type="caution">
    <text evidence="15">The sequence shown here is derived from an EMBL/GenBank/DDBJ whole genome shotgun (WGS) entry which is preliminary data.</text>
</comment>
<evidence type="ECO:0000256" key="1">
    <source>
        <dbReference type="ARBA" id="ARBA00000297"/>
    </source>
</evidence>
<organism evidence="15 16">
    <name type="scientific">Leucobacter iarius</name>
    <dbReference type="NCBI Taxonomy" id="333963"/>
    <lineage>
        <taxon>Bacteria</taxon>
        <taxon>Bacillati</taxon>
        <taxon>Actinomycetota</taxon>
        <taxon>Actinomycetes</taxon>
        <taxon>Micrococcales</taxon>
        <taxon>Microbacteriaceae</taxon>
        <taxon>Leucobacter</taxon>
    </lineage>
</organism>
<keyword evidence="8 14" id="KW-0071">Autoinducer synthesis</keyword>
<gene>
    <name evidence="14" type="primary">luxS</name>
    <name evidence="15" type="ORF">GCM10009768_10460</name>
</gene>
<evidence type="ECO:0000256" key="4">
    <source>
        <dbReference type="ARBA" id="ARBA00012240"/>
    </source>
</evidence>
<evidence type="ECO:0000256" key="2">
    <source>
        <dbReference type="ARBA" id="ARBA00007311"/>
    </source>
</evidence>
<comment type="similarity">
    <text evidence="2 14">Belongs to the LuxS family.</text>
</comment>
<evidence type="ECO:0000313" key="16">
    <source>
        <dbReference type="Proteomes" id="UP001500851"/>
    </source>
</evidence>
<sequence length="163" mass="17717">MGEVELAEVESFALDHTKVRAPYVRLIGVERGPKGDAISNFDIRLVQPNEGEIPTAGLHTIEHTIAGLLRTRLDGVIDISPFGCRTGFHLIVWGEPSNADVASAIKASLDDIAERVTWDDVPGTDAVSCGNYRDHSLHSAREWSRAVLEQGISVDAFDRSVLA</sequence>
<evidence type="ECO:0000256" key="13">
    <source>
        <dbReference type="ARBA" id="ARBA00031777"/>
    </source>
</evidence>
<feature type="binding site" evidence="14">
    <location>
        <position position="129"/>
    </location>
    <ligand>
        <name>Fe cation</name>
        <dbReference type="ChEBI" id="CHEBI:24875"/>
    </ligand>
</feature>